<sequence length="115" mass="13028">MLKNALIWRKEFGVEGLLLGVPELSDDVALVRRRLLRGATRVGFFVVFCASGTGSAMPWIVDGKYTIESCSLKHDQFSSRWSRIDQSLLQLLPLYLLYGFTLCYIDLSKCHLILS</sequence>
<accession>A0AAV8QYH2</accession>
<keyword evidence="1" id="KW-0472">Membrane</keyword>
<evidence type="ECO:0000313" key="3">
    <source>
        <dbReference type="Proteomes" id="UP001222027"/>
    </source>
</evidence>
<comment type="caution">
    <text evidence="2">The sequence shown here is derived from an EMBL/GenBank/DDBJ whole genome shotgun (WGS) entry which is preliminary data.</text>
</comment>
<gene>
    <name evidence="2" type="ORF">OPV22_016367</name>
</gene>
<dbReference type="EMBL" id="JAQQAF010000005">
    <property type="protein sequence ID" value="KAJ8483882.1"/>
    <property type="molecule type" value="Genomic_DNA"/>
</dbReference>
<feature type="transmembrane region" description="Helical" evidence="1">
    <location>
        <begin position="88"/>
        <end position="107"/>
    </location>
</feature>
<proteinExistence type="predicted"/>
<keyword evidence="1" id="KW-0812">Transmembrane</keyword>
<dbReference type="Proteomes" id="UP001222027">
    <property type="component" value="Unassembled WGS sequence"/>
</dbReference>
<reference evidence="2 3" key="1">
    <citation type="submission" date="2022-12" db="EMBL/GenBank/DDBJ databases">
        <title>Chromosome-scale assembly of the Ensete ventricosum genome.</title>
        <authorList>
            <person name="Dussert Y."/>
            <person name="Stocks J."/>
            <person name="Wendawek A."/>
            <person name="Woldeyes F."/>
            <person name="Nichols R.A."/>
            <person name="Borrell J.S."/>
        </authorList>
    </citation>
    <scope>NUCLEOTIDE SEQUENCE [LARGE SCALE GENOMIC DNA]</scope>
    <source>
        <strain evidence="3">cv. Maze</strain>
        <tissue evidence="2">Seeds</tissue>
    </source>
</reference>
<organism evidence="2 3">
    <name type="scientific">Ensete ventricosum</name>
    <name type="common">Abyssinian banana</name>
    <name type="synonym">Musa ensete</name>
    <dbReference type="NCBI Taxonomy" id="4639"/>
    <lineage>
        <taxon>Eukaryota</taxon>
        <taxon>Viridiplantae</taxon>
        <taxon>Streptophyta</taxon>
        <taxon>Embryophyta</taxon>
        <taxon>Tracheophyta</taxon>
        <taxon>Spermatophyta</taxon>
        <taxon>Magnoliopsida</taxon>
        <taxon>Liliopsida</taxon>
        <taxon>Zingiberales</taxon>
        <taxon>Musaceae</taxon>
        <taxon>Ensete</taxon>
    </lineage>
</organism>
<protein>
    <submittedName>
        <fullName evidence="2">Uncharacterized protein</fullName>
    </submittedName>
</protein>
<feature type="transmembrane region" description="Helical" evidence="1">
    <location>
        <begin position="42"/>
        <end position="61"/>
    </location>
</feature>
<evidence type="ECO:0000256" key="1">
    <source>
        <dbReference type="SAM" id="Phobius"/>
    </source>
</evidence>
<evidence type="ECO:0000313" key="2">
    <source>
        <dbReference type="EMBL" id="KAJ8483882.1"/>
    </source>
</evidence>
<name>A0AAV8QYH2_ENSVE</name>
<dbReference type="AlphaFoldDB" id="A0AAV8QYH2"/>
<keyword evidence="3" id="KW-1185">Reference proteome</keyword>
<keyword evidence="1" id="KW-1133">Transmembrane helix</keyword>